<keyword evidence="2" id="KW-0413">Isomerase</keyword>
<evidence type="ECO:0000313" key="3">
    <source>
        <dbReference type="Proteomes" id="UP001293718"/>
    </source>
</evidence>
<dbReference type="Proteomes" id="UP001293718">
    <property type="component" value="Unassembled WGS sequence"/>
</dbReference>
<evidence type="ECO:0000259" key="1">
    <source>
        <dbReference type="Pfam" id="PF01261"/>
    </source>
</evidence>
<dbReference type="Pfam" id="PF01261">
    <property type="entry name" value="AP_endonuc_2"/>
    <property type="match status" value="1"/>
</dbReference>
<dbReference type="EMBL" id="JAXOJX010000020">
    <property type="protein sequence ID" value="MDZ5457590.1"/>
    <property type="molecule type" value="Genomic_DNA"/>
</dbReference>
<accession>A0ABU5IG00</accession>
<feature type="domain" description="Xylose isomerase-like TIM barrel" evidence="1">
    <location>
        <begin position="22"/>
        <end position="250"/>
    </location>
</feature>
<protein>
    <submittedName>
        <fullName evidence="2">Sugar phosphate isomerase/epimerase family protein</fullName>
    </submittedName>
</protein>
<proteinExistence type="predicted"/>
<name>A0ABU5IG00_9BURK</name>
<dbReference type="InterPro" id="IPR013022">
    <property type="entry name" value="Xyl_isomerase-like_TIM-brl"/>
</dbReference>
<sequence length="270" mass="28882">MKRLIGIAPLTHLELSPPDMVSNAAAAGCDGLGLRLIPATADEPRHDTQGDTPLVREAARRLRDTGLQVWDIEIFRLQPATRVADYEGALEAGAVLGARHVLAAPQDADTARLADRLGQLCTLAARYGLVVDLEPTPWYEVPTLEAAARVIEATGRDDLGLVVDPLHWDRAGGTPAGVAALNPAYFRYAQLCDAPAQRPSDRATLLHQARAERLMPGDGGLDLRGLLRALPAGIALSLEVPMASLAQTLPALERVRRMLDKTRALLAGVD</sequence>
<dbReference type="Gene3D" id="3.20.20.150">
    <property type="entry name" value="Divalent-metal-dependent TIM barrel enzymes"/>
    <property type="match status" value="1"/>
</dbReference>
<dbReference type="PANTHER" id="PTHR12110:SF48">
    <property type="entry name" value="BLL3656 PROTEIN"/>
    <property type="match status" value="1"/>
</dbReference>
<keyword evidence="3" id="KW-1185">Reference proteome</keyword>
<dbReference type="RefSeq" id="WP_066336367.1">
    <property type="nucleotide sequence ID" value="NZ_JAXOJX010000020.1"/>
</dbReference>
<organism evidence="2 3">
    <name type="scientific">Azohydromonas lata</name>
    <dbReference type="NCBI Taxonomy" id="45677"/>
    <lineage>
        <taxon>Bacteria</taxon>
        <taxon>Pseudomonadati</taxon>
        <taxon>Pseudomonadota</taxon>
        <taxon>Betaproteobacteria</taxon>
        <taxon>Burkholderiales</taxon>
        <taxon>Sphaerotilaceae</taxon>
        <taxon>Azohydromonas</taxon>
    </lineage>
</organism>
<dbReference type="SUPFAM" id="SSF51658">
    <property type="entry name" value="Xylose isomerase-like"/>
    <property type="match status" value="1"/>
</dbReference>
<evidence type="ECO:0000313" key="2">
    <source>
        <dbReference type="EMBL" id="MDZ5457590.1"/>
    </source>
</evidence>
<dbReference type="InterPro" id="IPR050312">
    <property type="entry name" value="IolE/XylAMocC-like"/>
</dbReference>
<reference evidence="2 3" key="1">
    <citation type="submission" date="2023-11" db="EMBL/GenBank/DDBJ databases">
        <title>Draft genome of Azohydromonas lata strain H1 (DSM1123), a polyhydroxyalkanoate producer.</title>
        <authorList>
            <person name="Traversa D."/>
            <person name="D'Addabbo P."/>
            <person name="Pazzani C."/>
            <person name="Manzari C."/>
            <person name="Chiara M."/>
            <person name="Scrascia M."/>
        </authorList>
    </citation>
    <scope>NUCLEOTIDE SEQUENCE [LARGE SCALE GENOMIC DNA]</scope>
    <source>
        <strain evidence="2 3">H1</strain>
    </source>
</reference>
<dbReference type="PANTHER" id="PTHR12110">
    <property type="entry name" value="HYDROXYPYRUVATE ISOMERASE"/>
    <property type="match status" value="1"/>
</dbReference>
<comment type="caution">
    <text evidence="2">The sequence shown here is derived from an EMBL/GenBank/DDBJ whole genome shotgun (WGS) entry which is preliminary data.</text>
</comment>
<gene>
    <name evidence="2" type="ORF">SM757_13505</name>
</gene>
<dbReference type="InterPro" id="IPR036237">
    <property type="entry name" value="Xyl_isomerase-like_sf"/>
</dbReference>
<dbReference type="GO" id="GO:0016853">
    <property type="term" value="F:isomerase activity"/>
    <property type="evidence" value="ECO:0007669"/>
    <property type="project" value="UniProtKB-KW"/>
</dbReference>